<dbReference type="Gene3D" id="2.120.10.30">
    <property type="entry name" value="TolB, C-terminal domain"/>
    <property type="match status" value="1"/>
</dbReference>
<dbReference type="PROSITE" id="PS51257">
    <property type="entry name" value="PROKAR_LIPOPROTEIN"/>
    <property type="match status" value="1"/>
</dbReference>
<dbReference type="InterPro" id="IPR029058">
    <property type="entry name" value="AB_hydrolase_fold"/>
</dbReference>
<dbReference type="EMBL" id="QWFX01000005">
    <property type="protein sequence ID" value="RIJ32784.1"/>
    <property type="molecule type" value="Genomic_DNA"/>
</dbReference>
<organism evidence="7 8">
    <name type="scientific">Henriciella mobilis</name>
    <dbReference type="NCBI Taxonomy" id="2305467"/>
    <lineage>
        <taxon>Bacteria</taxon>
        <taxon>Pseudomonadati</taxon>
        <taxon>Pseudomonadota</taxon>
        <taxon>Alphaproteobacteria</taxon>
        <taxon>Hyphomonadales</taxon>
        <taxon>Hyphomonadaceae</taxon>
        <taxon>Henriciella</taxon>
    </lineage>
</organism>
<reference evidence="7 8" key="1">
    <citation type="submission" date="2018-08" db="EMBL/GenBank/DDBJ databases">
        <title>Henriciella mobilis sp. nov., isolated from seawater.</title>
        <authorList>
            <person name="Cheng H."/>
            <person name="Wu Y.-H."/>
            <person name="Xu X.-W."/>
            <person name="Guo L.-L."/>
        </authorList>
    </citation>
    <scope>NUCLEOTIDE SEQUENCE [LARGE SCALE GENOMIC DNA]</scope>
    <source>
        <strain evidence="7 8">JN25</strain>
    </source>
</reference>
<dbReference type="GO" id="GO:0006508">
    <property type="term" value="P:proteolysis"/>
    <property type="evidence" value="ECO:0007669"/>
    <property type="project" value="UniProtKB-KW"/>
</dbReference>
<feature type="domain" description="Peptidase S9 prolyl oligopeptidase catalytic" evidence="5">
    <location>
        <begin position="445"/>
        <end position="656"/>
    </location>
</feature>
<dbReference type="SUPFAM" id="SSF82171">
    <property type="entry name" value="DPP6 N-terminal domain-like"/>
    <property type="match status" value="1"/>
</dbReference>
<dbReference type="Proteomes" id="UP000266385">
    <property type="component" value="Unassembled WGS sequence"/>
</dbReference>
<evidence type="ECO:0000313" key="7">
    <source>
        <dbReference type="EMBL" id="RIJ32784.1"/>
    </source>
</evidence>
<keyword evidence="4" id="KW-0732">Signal</keyword>
<dbReference type="PANTHER" id="PTHR42776:SF27">
    <property type="entry name" value="DIPEPTIDYL PEPTIDASE FAMILY MEMBER 6"/>
    <property type="match status" value="1"/>
</dbReference>
<name>A0A399RR93_9PROT</name>
<dbReference type="RefSeq" id="WP_119374864.1">
    <property type="nucleotide sequence ID" value="NZ_QWFX01000005.1"/>
</dbReference>
<keyword evidence="3" id="KW-0720">Serine protease</keyword>
<dbReference type="GO" id="GO:0004252">
    <property type="term" value="F:serine-type endopeptidase activity"/>
    <property type="evidence" value="ECO:0007669"/>
    <property type="project" value="InterPro"/>
</dbReference>
<protein>
    <submittedName>
        <fullName evidence="7">S9 family peptidase</fullName>
    </submittedName>
</protein>
<dbReference type="Gene3D" id="3.40.50.1820">
    <property type="entry name" value="alpha/beta hydrolase"/>
    <property type="match status" value="1"/>
</dbReference>
<dbReference type="Pfam" id="PF00326">
    <property type="entry name" value="Peptidase_S9"/>
    <property type="match status" value="1"/>
</dbReference>
<dbReference type="InterPro" id="IPR002470">
    <property type="entry name" value="Peptidase_S9A"/>
</dbReference>
<comment type="caution">
    <text evidence="7">The sequence shown here is derived from an EMBL/GenBank/DDBJ whole genome shotgun (WGS) entry which is preliminary data.</text>
</comment>
<accession>A0A399RR93</accession>
<evidence type="ECO:0000256" key="3">
    <source>
        <dbReference type="ARBA" id="ARBA00022825"/>
    </source>
</evidence>
<gene>
    <name evidence="7" type="ORF">D1223_02750</name>
</gene>
<feature type="signal peptide" evidence="4">
    <location>
        <begin position="1"/>
        <end position="26"/>
    </location>
</feature>
<dbReference type="AlphaFoldDB" id="A0A399RR93"/>
<evidence type="ECO:0000313" key="8">
    <source>
        <dbReference type="Proteomes" id="UP000266385"/>
    </source>
</evidence>
<feature type="chain" id="PRO_5017485838" evidence="4">
    <location>
        <begin position="27"/>
        <end position="671"/>
    </location>
</feature>
<evidence type="ECO:0000256" key="1">
    <source>
        <dbReference type="ARBA" id="ARBA00022670"/>
    </source>
</evidence>
<dbReference type="PRINTS" id="PR00862">
    <property type="entry name" value="PROLIGOPTASE"/>
</dbReference>
<proteinExistence type="predicted"/>
<dbReference type="OrthoDB" id="1094230at2"/>
<dbReference type="InterPro" id="IPR023302">
    <property type="entry name" value="Pept_S9A_N"/>
</dbReference>
<keyword evidence="2" id="KW-0378">Hydrolase</keyword>
<keyword evidence="1" id="KW-0645">Protease</keyword>
<sequence>MYLKQTLLIGASALLAACAQTPAKDAAEEAVSTPANDIEQVADVVVEPVSVQQYPASLFHETTSYGLGSNNGYVFSHNNDAILVSTDETGIFNAVAMDKTGAITPLTSSDDNAVYAQSFFPDDDRVLITSDSGGNEIYHVYVRETDGTLTDLTPGEEVRASFVGWRDDGEVFYIQTNERDPQTNDLYAYSTADYSREMIFENDGKDIADVSPDGRWLALSKDRTNADSNIYLVDFLADDTEPQLITEHEGDISYGVYDFTADSETLIYATNEHGEFNQAWTYNLASGEKHPLIEADWDVSFVFDSPTGRYLVSAINADAMTDLTIMDNETGEAVELKGIPDGELGQIRFDRDEETIAFGVNTDTSPFNLYVAGLNDGEATRLTNALPEAIDEDDLVTAEVVRYESFDGLEIPSIFYMPKQASADDPVPALVWVHGGPGGQSTRGYSATIQHLVNHGYAVLAANNRGSSGYGKTFFHMDDKNHGEKDLQDIVYGRKYLEGVEGIDPEKIGVLGGSYGGFMVAAALAFEPEVFDVGVNIFGVTNWVRTLESIPPWWGSFRDALYDEMGDPATDIERLRRISPLFHADQITKPMLVIQGANDPRVLQVESDELVEAARANGATVEYVLFPDEGHGFQKRENRIKASEAYVDFLNTYLKGEAPDEDPAPSGNAAE</sequence>
<feature type="domain" description="Peptidase S9A N-terminal" evidence="6">
    <location>
        <begin position="111"/>
        <end position="381"/>
    </location>
</feature>
<evidence type="ECO:0000256" key="4">
    <source>
        <dbReference type="SAM" id="SignalP"/>
    </source>
</evidence>
<dbReference type="SUPFAM" id="SSF53474">
    <property type="entry name" value="alpha/beta-Hydrolases"/>
    <property type="match status" value="1"/>
</dbReference>
<evidence type="ECO:0000259" key="5">
    <source>
        <dbReference type="Pfam" id="PF00326"/>
    </source>
</evidence>
<dbReference type="PANTHER" id="PTHR42776">
    <property type="entry name" value="SERINE PEPTIDASE S9 FAMILY MEMBER"/>
    <property type="match status" value="1"/>
</dbReference>
<dbReference type="Gene3D" id="2.140.10.30">
    <property type="entry name" value="Dipeptidylpeptidase IV, N-terminal domain"/>
    <property type="match status" value="1"/>
</dbReference>
<evidence type="ECO:0000256" key="2">
    <source>
        <dbReference type="ARBA" id="ARBA00022801"/>
    </source>
</evidence>
<dbReference type="InterPro" id="IPR011042">
    <property type="entry name" value="6-blade_b-propeller_TolB-like"/>
</dbReference>
<dbReference type="Pfam" id="PF02897">
    <property type="entry name" value="Peptidase_S9_N"/>
    <property type="match status" value="1"/>
</dbReference>
<keyword evidence="8" id="KW-1185">Reference proteome</keyword>
<dbReference type="InterPro" id="IPR001375">
    <property type="entry name" value="Peptidase_S9_cat"/>
</dbReference>
<evidence type="ECO:0000259" key="6">
    <source>
        <dbReference type="Pfam" id="PF02897"/>
    </source>
</evidence>